<evidence type="ECO:0000313" key="3">
    <source>
        <dbReference type="EMBL" id="CAC5415655.1"/>
    </source>
</evidence>
<dbReference type="Proteomes" id="UP000507470">
    <property type="component" value="Unassembled WGS sequence"/>
</dbReference>
<dbReference type="InterPro" id="IPR001810">
    <property type="entry name" value="F-box_dom"/>
</dbReference>
<dbReference type="Gene3D" id="3.80.10.10">
    <property type="entry name" value="Ribonuclease Inhibitor"/>
    <property type="match status" value="2"/>
</dbReference>
<dbReference type="GO" id="GO:0019005">
    <property type="term" value="C:SCF ubiquitin ligase complex"/>
    <property type="evidence" value="ECO:0007669"/>
    <property type="project" value="TreeGrafter"/>
</dbReference>
<evidence type="ECO:0000259" key="2">
    <source>
        <dbReference type="PROSITE" id="PS50181"/>
    </source>
</evidence>
<proteinExistence type="predicted"/>
<feature type="domain" description="F-box" evidence="2">
    <location>
        <begin position="121"/>
        <end position="168"/>
    </location>
</feature>
<dbReference type="SMART" id="SM00367">
    <property type="entry name" value="LRR_CC"/>
    <property type="match status" value="6"/>
</dbReference>
<dbReference type="EMBL" id="CACVKT020008457">
    <property type="protein sequence ID" value="CAC5415655.1"/>
    <property type="molecule type" value="Genomic_DNA"/>
</dbReference>
<keyword evidence="1" id="KW-0833">Ubl conjugation pathway</keyword>
<dbReference type="PROSITE" id="PS50181">
    <property type="entry name" value="FBOX"/>
    <property type="match status" value="1"/>
</dbReference>
<dbReference type="SUPFAM" id="SSF81383">
    <property type="entry name" value="F-box domain"/>
    <property type="match status" value="1"/>
</dbReference>
<gene>
    <name evidence="3" type="ORF">MCOR_48340</name>
</gene>
<dbReference type="InterPro" id="IPR006553">
    <property type="entry name" value="Leu-rich_rpt_Cys-con_subtyp"/>
</dbReference>
<name>A0A6J8E845_MYTCO</name>
<dbReference type="Pfam" id="PF12937">
    <property type="entry name" value="F-box-like"/>
    <property type="match status" value="1"/>
</dbReference>
<accession>A0A6J8E845</accession>
<dbReference type="GO" id="GO:0031146">
    <property type="term" value="P:SCF-dependent proteasomal ubiquitin-dependent protein catabolic process"/>
    <property type="evidence" value="ECO:0007669"/>
    <property type="project" value="TreeGrafter"/>
</dbReference>
<evidence type="ECO:0000313" key="4">
    <source>
        <dbReference type="Proteomes" id="UP000507470"/>
    </source>
</evidence>
<organism evidence="3 4">
    <name type="scientific">Mytilus coruscus</name>
    <name type="common">Sea mussel</name>
    <dbReference type="NCBI Taxonomy" id="42192"/>
    <lineage>
        <taxon>Eukaryota</taxon>
        <taxon>Metazoa</taxon>
        <taxon>Spiralia</taxon>
        <taxon>Lophotrochozoa</taxon>
        <taxon>Mollusca</taxon>
        <taxon>Bivalvia</taxon>
        <taxon>Autobranchia</taxon>
        <taxon>Pteriomorphia</taxon>
        <taxon>Mytilida</taxon>
        <taxon>Mytiloidea</taxon>
        <taxon>Mytilidae</taxon>
        <taxon>Mytilinae</taxon>
        <taxon>Mytilus</taxon>
    </lineage>
</organism>
<dbReference type="InterPro" id="IPR036047">
    <property type="entry name" value="F-box-like_dom_sf"/>
</dbReference>
<sequence>MYTDLEHVCEEQIEMSKPNEVSDFDLLADSGYTEDMSQLSPVKNVDKSDSHLNCPSLNFSDDEMYQNCIEKRNTIEDSDVEPQHIRNSIIKTDIEFIEKEITPARIQVEEILTSDDDMFCTCPIFCLPREITMKIFTYFTQPELCCKLSRVCKSWYDYAFDPSLWKVIDLHNYRNIPSVNLCRLIAKATNLRSLLLHGRENISESEVAVFTEYTSNLQHLDLGFCQNMNITMLSIIVNKCPMLESINLEGDTCLKPGSLQILSRCEHLKEMNFSHCILENMDLHHLAKNLETIRSLNIDGISWIDDELVIVLVIIHVIFNEILFDLSSLYSISGPVIYLLQQHNKYLTKLVIDGAEITDDCYKSIAICSYLTSFEASFCELLTDKSLEYLQNLNKLKTLRLRKGTEFTAVGLMNFFSSPGIKHLTSLDMSECTGCDDSCVSQLAQSCGKTLKQLSLCWCWHITDRGATSVVDHCSNLLHLDLTGIDKINGDCFGRVPTEMPHLRLLDLKQCNRVCFYIFTETLNCSIYKVLNR</sequence>
<dbReference type="SUPFAM" id="SSF52047">
    <property type="entry name" value="RNI-like"/>
    <property type="match status" value="1"/>
</dbReference>
<dbReference type="InterPro" id="IPR032675">
    <property type="entry name" value="LRR_dom_sf"/>
</dbReference>
<dbReference type="PANTHER" id="PTHR13318:SF190">
    <property type="entry name" value="PARTNER OF PAIRED, ISOFORM B"/>
    <property type="match status" value="1"/>
</dbReference>
<reference evidence="3 4" key="1">
    <citation type="submission" date="2020-06" db="EMBL/GenBank/DDBJ databases">
        <authorList>
            <person name="Li R."/>
            <person name="Bekaert M."/>
        </authorList>
    </citation>
    <scope>NUCLEOTIDE SEQUENCE [LARGE SCALE GENOMIC DNA]</scope>
    <source>
        <strain evidence="4">wild</strain>
    </source>
</reference>
<keyword evidence="4" id="KW-1185">Reference proteome</keyword>
<dbReference type="PANTHER" id="PTHR13318">
    <property type="entry name" value="PARTNER OF PAIRED, ISOFORM B-RELATED"/>
    <property type="match status" value="1"/>
</dbReference>
<dbReference type="AlphaFoldDB" id="A0A6J8E845"/>
<protein>
    <submittedName>
        <fullName evidence="3">FBXL2_20</fullName>
    </submittedName>
</protein>
<dbReference type="OrthoDB" id="10257471at2759"/>
<evidence type="ECO:0000256" key="1">
    <source>
        <dbReference type="ARBA" id="ARBA00022786"/>
    </source>
</evidence>